<protein>
    <recommendedName>
        <fullName evidence="4">Retrotransposon gag domain-containing protein</fullName>
    </recommendedName>
</protein>
<sequence length="208" mass="23305">MASPARTTTTTIPMTDDQLKAPIDQGVANALATRNANRNGNCDASQGSGSGIARPVRPTRECTYTDFLKYQPINFKGTEGFTSLTLWFERMESVFNISNCVVENQVKFAICTLYGTALTWWKSYVKTVGQDASHCMPWSTLMKMMTDAIEFATELMDKKIRTFAKRQTENKIKQDDNQQQQNKKQNTGRAYTAGPGEKKPYEGSKPLC</sequence>
<organism evidence="2 3">
    <name type="scientific">Tanacetum coccineum</name>
    <dbReference type="NCBI Taxonomy" id="301880"/>
    <lineage>
        <taxon>Eukaryota</taxon>
        <taxon>Viridiplantae</taxon>
        <taxon>Streptophyta</taxon>
        <taxon>Embryophyta</taxon>
        <taxon>Tracheophyta</taxon>
        <taxon>Spermatophyta</taxon>
        <taxon>Magnoliopsida</taxon>
        <taxon>eudicotyledons</taxon>
        <taxon>Gunneridae</taxon>
        <taxon>Pentapetalae</taxon>
        <taxon>asterids</taxon>
        <taxon>campanulids</taxon>
        <taxon>Asterales</taxon>
        <taxon>Asteraceae</taxon>
        <taxon>Asteroideae</taxon>
        <taxon>Anthemideae</taxon>
        <taxon>Anthemidinae</taxon>
        <taxon>Tanacetum</taxon>
    </lineage>
</organism>
<evidence type="ECO:0000313" key="2">
    <source>
        <dbReference type="EMBL" id="GJT88099.1"/>
    </source>
</evidence>
<feature type="compositionally biased region" description="Basic and acidic residues" evidence="1">
    <location>
        <begin position="167"/>
        <end position="176"/>
    </location>
</feature>
<accession>A0ABQ5HKR9</accession>
<comment type="caution">
    <text evidence="2">The sequence shown here is derived from an EMBL/GenBank/DDBJ whole genome shotgun (WGS) entry which is preliminary data.</text>
</comment>
<keyword evidence="3" id="KW-1185">Reference proteome</keyword>
<reference evidence="2" key="1">
    <citation type="journal article" date="2022" name="Int. J. Mol. Sci.">
        <title>Draft Genome of Tanacetum Coccineum: Genomic Comparison of Closely Related Tanacetum-Family Plants.</title>
        <authorList>
            <person name="Yamashiro T."/>
            <person name="Shiraishi A."/>
            <person name="Nakayama K."/>
            <person name="Satake H."/>
        </authorList>
    </citation>
    <scope>NUCLEOTIDE SEQUENCE</scope>
</reference>
<dbReference type="Proteomes" id="UP001151760">
    <property type="component" value="Unassembled WGS sequence"/>
</dbReference>
<dbReference type="EMBL" id="BQNB010019698">
    <property type="protein sequence ID" value="GJT88099.1"/>
    <property type="molecule type" value="Genomic_DNA"/>
</dbReference>
<evidence type="ECO:0000313" key="3">
    <source>
        <dbReference type="Proteomes" id="UP001151760"/>
    </source>
</evidence>
<feature type="region of interest" description="Disordered" evidence="1">
    <location>
        <begin position="167"/>
        <end position="208"/>
    </location>
</feature>
<reference evidence="2" key="2">
    <citation type="submission" date="2022-01" db="EMBL/GenBank/DDBJ databases">
        <authorList>
            <person name="Yamashiro T."/>
            <person name="Shiraishi A."/>
            <person name="Satake H."/>
            <person name="Nakayama K."/>
        </authorList>
    </citation>
    <scope>NUCLEOTIDE SEQUENCE</scope>
</reference>
<gene>
    <name evidence="2" type="ORF">Tco_1069816</name>
</gene>
<evidence type="ECO:0008006" key="4">
    <source>
        <dbReference type="Google" id="ProtNLM"/>
    </source>
</evidence>
<name>A0ABQ5HKR9_9ASTR</name>
<proteinExistence type="predicted"/>
<evidence type="ECO:0000256" key="1">
    <source>
        <dbReference type="SAM" id="MobiDB-lite"/>
    </source>
</evidence>